<dbReference type="EMBL" id="BRPJ01000007">
    <property type="protein sequence ID" value="GLB28471.1"/>
    <property type="molecule type" value="Genomic_DNA"/>
</dbReference>
<dbReference type="Proteomes" id="UP001419084">
    <property type="component" value="Unassembled WGS sequence"/>
</dbReference>
<dbReference type="PANTHER" id="PTHR43673">
    <property type="entry name" value="NAD(P)H NITROREDUCTASE YDGI-RELATED"/>
    <property type="match status" value="1"/>
</dbReference>
<reference evidence="7 8" key="1">
    <citation type="journal article" date="2024" name="Int. J. Syst. Evol. Microbiol.">
        <title>Lacrimispora brassicae sp. nov. isolated from fermented cabbage, and proposal of Clostridium indicum Gundawar et al. 2019 and Clostridium methoxybenzovorans Mechichi et al. 1999 as heterotypic synonyms of Lacrimispora amygdalina (Parshina et al. 2003) Haas and Blanchard 2020 and Lacrimispora indolis (McClung and McCoy 1957) Haas and Blanchard 2020, respectively.</title>
        <authorList>
            <person name="Kobayashi H."/>
            <person name="Tanizawa Y."/>
            <person name="Sakamoto M."/>
            <person name="Ohkuma M."/>
            <person name="Tohno M."/>
        </authorList>
    </citation>
    <scope>NUCLEOTIDE SEQUENCE [LARGE SCALE GENOMIC DNA]</scope>
    <source>
        <strain evidence="7 8">DSM 12857</strain>
    </source>
</reference>
<evidence type="ECO:0000256" key="1">
    <source>
        <dbReference type="ARBA" id="ARBA00001917"/>
    </source>
</evidence>
<evidence type="ECO:0000313" key="7">
    <source>
        <dbReference type="EMBL" id="GLB28471.1"/>
    </source>
</evidence>
<feature type="domain" description="Nitroreductase" evidence="6">
    <location>
        <begin position="9"/>
        <end position="153"/>
    </location>
</feature>
<proteinExistence type="inferred from homology"/>
<evidence type="ECO:0000256" key="4">
    <source>
        <dbReference type="ARBA" id="ARBA00022643"/>
    </source>
</evidence>
<gene>
    <name evidence="7" type="ORF">LAD12857_03940</name>
</gene>
<comment type="similarity">
    <text evidence="2">Belongs to the nitroreductase family.</text>
</comment>
<evidence type="ECO:0000256" key="3">
    <source>
        <dbReference type="ARBA" id="ARBA00022630"/>
    </source>
</evidence>
<accession>A0ABQ5M1W8</accession>
<keyword evidence="5" id="KW-0560">Oxidoreductase</keyword>
<dbReference type="SUPFAM" id="SSF55469">
    <property type="entry name" value="FMN-dependent nitroreductase-like"/>
    <property type="match status" value="1"/>
</dbReference>
<dbReference type="InterPro" id="IPR029479">
    <property type="entry name" value="Nitroreductase"/>
</dbReference>
<dbReference type="Pfam" id="PF00881">
    <property type="entry name" value="Nitroreductase"/>
    <property type="match status" value="1"/>
</dbReference>
<sequence length="173" mass="18893">MQTFEAIIYRKGVRSYTNQQVSDEQLKKLILAANAAPISGGGYRDSARQLTIIQNMELLNRISKTAGEMMGGGDPIYGAKTLIIISAPENSFHAEQIDVGLMAQSVLLAATDMSLNTILMTSVIAAFQANAELLSAINLPQGYHPFVGITVGYTDDDTVKTREYKDDNVNYLR</sequence>
<comment type="cofactor">
    <cofactor evidence="1">
        <name>FMN</name>
        <dbReference type="ChEBI" id="CHEBI:58210"/>
    </cofactor>
</comment>
<protein>
    <recommendedName>
        <fullName evidence="6">Nitroreductase domain-containing protein</fullName>
    </recommendedName>
</protein>
<keyword evidence="3" id="KW-0285">Flavoprotein</keyword>
<comment type="caution">
    <text evidence="7">The sequence shown here is derived from an EMBL/GenBank/DDBJ whole genome shotgun (WGS) entry which is preliminary data.</text>
</comment>
<evidence type="ECO:0000259" key="6">
    <source>
        <dbReference type="Pfam" id="PF00881"/>
    </source>
</evidence>
<dbReference type="InterPro" id="IPR000415">
    <property type="entry name" value="Nitroreductase-like"/>
</dbReference>
<name>A0ABQ5M1W8_9FIRM</name>
<keyword evidence="4" id="KW-0288">FMN</keyword>
<dbReference type="PANTHER" id="PTHR43673:SF2">
    <property type="entry name" value="NITROREDUCTASE"/>
    <property type="match status" value="1"/>
</dbReference>
<organism evidence="7 8">
    <name type="scientific">Lacrimispora amygdalina</name>
    <dbReference type="NCBI Taxonomy" id="253257"/>
    <lineage>
        <taxon>Bacteria</taxon>
        <taxon>Bacillati</taxon>
        <taxon>Bacillota</taxon>
        <taxon>Clostridia</taxon>
        <taxon>Lachnospirales</taxon>
        <taxon>Lachnospiraceae</taxon>
        <taxon>Lacrimispora</taxon>
    </lineage>
</organism>
<evidence type="ECO:0000256" key="2">
    <source>
        <dbReference type="ARBA" id="ARBA00007118"/>
    </source>
</evidence>
<dbReference type="RefSeq" id="WP_346064514.1">
    <property type="nucleotide sequence ID" value="NZ_BRPJ01000007.1"/>
</dbReference>
<keyword evidence="8" id="KW-1185">Reference proteome</keyword>
<dbReference type="Gene3D" id="3.40.109.10">
    <property type="entry name" value="NADH Oxidase"/>
    <property type="match status" value="1"/>
</dbReference>
<evidence type="ECO:0000313" key="8">
    <source>
        <dbReference type="Proteomes" id="UP001419084"/>
    </source>
</evidence>
<evidence type="ECO:0000256" key="5">
    <source>
        <dbReference type="ARBA" id="ARBA00023002"/>
    </source>
</evidence>